<evidence type="ECO:0000256" key="4">
    <source>
        <dbReference type="ARBA" id="ARBA00022679"/>
    </source>
</evidence>
<dbReference type="Pfam" id="PF13231">
    <property type="entry name" value="PMT_2"/>
    <property type="match status" value="1"/>
</dbReference>
<dbReference type="Proteomes" id="UP000199534">
    <property type="component" value="Unassembled WGS sequence"/>
</dbReference>
<keyword evidence="5 8" id="KW-0812">Transmembrane</keyword>
<evidence type="ECO:0000256" key="2">
    <source>
        <dbReference type="ARBA" id="ARBA00022475"/>
    </source>
</evidence>
<dbReference type="GO" id="GO:0005886">
    <property type="term" value="C:plasma membrane"/>
    <property type="evidence" value="ECO:0007669"/>
    <property type="project" value="UniProtKB-SubCell"/>
</dbReference>
<dbReference type="EMBL" id="FOYQ01000001">
    <property type="protein sequence ID" value="SFR38083.1"/>
    <property type="molecule type" value="Genomic_DNA"/>
</dbReference>
<dbReference type="GO" id="GO:0016763">
    <property type="term" value="F:pentosyltransferase activity"/>
    <property type="evidence" value="ECO:0007669"/>
    <property type="project" value="TreeGrafter"/>
</dbReference>
<feature type="transmembrane region" description="Helical" evidence="8">
    <location>
        <begin position="12"/>
        <end position="31"/>
    </location>
</feature>
<evidence type="ECO:0000313" key="11">
    <source>
        <dbReference type="Proteomes" id="UP000199534"/>
    </source>
</evidence>
<organism evidence="10 11">
    <name type="scientific">Robiginitalea myxolifaciens</name>
    <dbReference type="NCBI Taxonomy" id="400055"/>
    <lineage>
        <taxon>Bacteria</taxon>
        <taxon>Pseudomonadati</taxon>
        <taxon>Bacteroidota</taxon>
        <taxon>Flavobacteriia</taxon>
        <taxon>Flavobacteriales</taxon>
        <taxon>Flavobacteriaceae</taxon>
        <taxon>Robiginitalea</taxon>
    </lineage>
</organism>
<evidence type="ECO:0000256" key="6">
    <source>
        <dbReference type="ARBA" id="ARBA00022989"/>
    </source>
</evidence>
<dbReference type="InterPro" id="IPR038731">
    <property type="entry name" value="RgtA/B/C-like"/>
</dbReference>
<evidence type="ECO:0000256" key="3">
    <source>
        <dbReference type="ARBA" id="ARBA00022676"/>
    </source>
</evidence>
<keyword evidence="6 8" id="KW-1133">Transmembrane helix</keyword>
<feature type="transmembrane region" description="Helical" evidence="8">
    <location>
        <begin position="251"/>
        <end position="268"/>
    </location>
</feature>
<keyword evidence="7 8" id="KW-0472">Membrane</keyword>
<keyword evidence="3" id="KW-0328">Glycosyltransferase</keyword>
<gene>
    <name evidence="10" type="ORF">SAMN04490243_1348</name>
</gene>
<dbReference type="PANTHER" id="PTHR33908">
    <property type="entry name" value="MANNOSYLTRANSFERASE YKCB-RELATED"/>
    <property type="match status" value="1"/>
</dbReference>
<dbReference type="RefSeq" id="WP_092981687.1">
    <property type="nucleotide sequence ID" value="NZ_FOYQ01000001.1"/>
</dbReference>
<protein>
    <submittedName>
        <fullName evidence="10">4-amino-4-deoxy-L-arabinose transferase</fullName>
    </submittedName>
</protein>
<keyword evidence="2" id="KW-1003">Cell membrane</keyword>
<dbReference type="OrthoDB" id="345761at2"/>
<reference evidence="10 11" key="1">
    <citation type="submission" date="2016-10" db="EMBL/GenBank/DDBJ databases">
        <authorList>
            <person name="de Groot N.N."/>
        </authorList>
    </citation>
    <scope>NUCLEOTIDE SEQUENCE [LARGE SCALE GENOMIC DNA]</scope>
    <source>
        <strain evidence="10 11">DSM 21019</strain>
    </source>
</reference>
<feature type="transmembrane region" description="Helical" evidence="8">
    <location>
        <begin position="160"/>
        <end position="189"/>
    </location>
</feature>
<dbReference type="AlphaFoldDB" id="A0A1I6G7B6"/>
<feature type="domain" description="Glycosyltransferase RgtA/B/C/D-like" evidence="9">
    <location>
        <begin position="63"/>
        <end position="209"/>
    </location>
</feature>
<dbReference type="STRING" id="400055.SAMN04490243_1348"/>
<evidence type="ECO:0000256" key="8">
    <source>
        <dbReference type="SAM" id="Phobius"/>
    </source>
</evidence>
<feature type="transmembrane region" description="Helical" evidence="8">
    <location>
        <begin position="201"/>
        <end position="223"/>
    </location>
</feature>
<keyword evidence="4 10" id="KW-0808">Transferase</keyword>
<feature type="transmembrane region" description="Helical" evidence="8">
    <location>
        <begin position="331"/>
        <end position="348"/>
    </location>
</feature>
<feature type="transmembrane region" description="Helical" evidence="8">
    <location>
        <begin position="68"/>
        <end position="99"/>
    </location>
</feature>
<evidence type="ECO:0000256" key="1">
    <source>
        <dbReference type="ARBA" id="ARBA00004651"/>
    </source>
</evidence>
<sequence>MNRDLKLVPNRRWVFPLLFLAAFLIRFPFFFRDYVDRDESTFILVGQAWVDGFLPYTELWDVKPPLTFLFFAGIIYLFGKSFIAIRLAGTLVVAVTAWFTYDLTRRETNRGWGFTAGMGCVMLFSLFGSIQGVMSEHLLMAAYMGGLWFLITQENTLGRLLAGILFGIALMIKINAALPLLLAGGWWAIQQFRGYTISRAIGHLLTAGIPGILVIAMTLFPYWQAGKTQLWWDSVIQAPLAYTEGSASSPLGVWGLTLAVMALLLWGLKSTRIRFGHTPTALFLLTVVGVLWSFIQSGRANTHYLIQLYPALLILLAAFPGRKFNDGIRNYRWALVLLIALIPVESYLEYANIIKNKQEKGTYFNGEGFTVPAYIQAEGLESEKILFLRYHIGYWVLDERPPVKTATHPSNLCKDEMFPYYNPERSTSEQELKYLMETIQPPLVITRKGRKAFDRDRESENAYMDRIFEQYYRLRDTVDQAAIWERTK</sequence>
<comment type="subcellular location">
    <subcellularLocation>
        <location evidence="1">Cell membrane</location>
        <topology evidence="1">Multi-pass membrane protein</topology>
    </subcellularLocation>
</comment>
<accession>A0A1I6G7B6</accession>
<dbReference type="InterPro" id="IPR050297">
    <property type="entry name" value="LipidA_mod_glycosyltrf_83"/>
</dbReference>
<feature type="transmembrane region" description="Helical" evidence="8">
    <location>
        <begin position="111"/>
        <end position="130"/>
    </location>
</feature>
<feature type="transmembrane region" description="Helical" evidence="8">
    <location>
        <begin position="301"/>
        <end position="319"/>
    </location>
</feature>
<feature type="transmembrane region" description="Helical" evidence="8">
    <location>
        <begin position="275"/>
        <end position="295"/>
    </location>
</feature>
<dbReference type="PANTHER" id="PTHR33908:SF11">
    <property type="entry name" value="MEMBRANE PROTEIN"/>
    <property type="match status" value="1"/>
</dbReference>
<evidence type="ECO:0000256" key="5">
    <source>
        <dbReference type="ARBA" id="ARBA00022692"/>
    </source>
</evidence>
<evidence type="ECO:0000259" key="9">
    <source>
        <dbReference type="Pfam" id="PF13231"/>
    </source>
</evidence>
<dbReference type="GO" id="GO:0009103">
    <property type="term" value="P:lipopolysaccharide biosynthetic process"/>
    <property type="evidence" value="ECO:0007669"/>
    <property type="project" value="UniProtKB-ARBA"/>
</dbReference>
<evidence type="ECO:0000313" key="10">
    <source>
        <dbReference type="EMBL" id="SFR38083.1"/>
    </source>
</evidence>
<keyword evidence="11" id="KW-1185">Reference proteome</keyword>
<proteinExistence type="predicted"/>
<name>A0A1I6G7B6_9FLAO</name>
<evidence type="ECO:0000256" key="7">
    <source>
        <dbReference type="ARBA" id="ARBA00023136"/>
    </source>
</evidence>